<gene>
    <name evidence="1" type="ORF">MGAL_10B017204</name>
</gene>
<accession>A0A8B6CHP0</accession>
<dbReference type="AlphaFoldDB" id="A0A8B6CHP0"/>
<reference evidence="1" key="1">
    <citation type="submission" date="2018-11" db="EMBL/GenBank/DDBJ databases">
        <authorList>
            <person name="Alioto T."/>
            <person name="Alioto T."/>
        </authorList>
    </citation>
    <scope>NUCLEOTIDE SEQUENCE</scope>
</reference>
<sequence>EHTCSCSNGNHTVVVRLLYTYLCKNPENGLCDRERCVVYERGVLNKDYLCGVYYYNDDVGWLYSTQNCSEKLRFICEGGKGMLYRYALALYKRDGIDIIINNNNNENL</sequence>
<name>A0A8B6CHP0_MYTGA</name>
<keyword evidence="2" id="KW-1185">Reference proteome</keyword>
<comment type="caution">
    <text evidence="1">The sequence shown here is derived from an EMBL/GenBank/DDBJ whole genome shotgun (WGS) entry which is preliminary data.</text>
</comment>
<evidence type="ECO:0000313" key="1">
    <source>
        <dbReference type="EMBL" id="VDI04400.1"/>
    </source>
</evidence>
<dbReference type="Proteomes" id="UP000596742">
    <property type="component" value="Unassembled WGS sequence"/>
</dbReference>
<proteinExistence type="predicted"/>
<evidence type="ECO:0000313" key="2">
    <source>
        <dbReference type="Proteomes" id="UP000596742"/>
    </source>
</evidence>
<dbReference type="EMBL" id="UYJE01001697">
    <property type="protein sequence ID" value="VDI04400.1"/>
    <property type="molecule type" value="Genomic_DNA"/>
</dbReference>
<feature type="non-terminal residue" evidence="1">
    <location>
        <position position="1"/>
    </location>
</feature>
<protein>
    <submittedName>
        <fullName evidence="1">Uncharacterized protein</fullName>
    </submittedName>
</protein>
<organism evidence="1 2">
    <name type="scientific">Mytilus galloprovincialis</name>
    <name type="common">Mediterranean mussel</name>
    <dbReference type="NCBI Taxonomy" id="29158"/>
    <lineage>
        <taxon>Eukaryota</taxon>
        <taxon>Metazoa</taxon>
        <taxon>Spiralia</taxon>
        <taxon>Lophotrochozoa</taxon>
        <taxon>Mollusca</taxon>
        <taxon>Bivalvia</taxon>
        <taxon>Autobranchia</taxon>
        <taxon>Pteriomorphia</taxon>
        <taxon>Mytilida</taxon>
        <taxon>Mytiloidea</taxon>
        <taxon>Mytilidae</taxon>
        <taxon>Mytilinae</taxon>
        <taxon>Mytilus</taxon>
    </lineage>
</organism>